<keyword evidence="1" id="KW-1133">Transmembrane helix</keyword>
<dbReference type="Proteomes" id="UP001597451">
    <property type="component" value="Unassembled WGS sequence"/>
</dbReference>
<organism evidence="2 3">
    <name type="scientific">Oceanobacillus kapialis</name>
    <dbReference type="NCBI Taxonomy" id="481353"/>
    <lineage>
        <taxon>Bacteria</taxon>
        <taxon>Bacillati</taxon>
        <taxon>Bacillota</taxon>
        <taxon>Bacilli</taxon>
        <taxon>Bacillales</taxon>
        <taxon>Bacillaceae</taxon>
        <taxon>Oceanobacillus</taxon>
    </lineage>
</organism>
<evidence type="ECO:0000313" key="3">
    <source>
        <dbReference type="Proteomes" id="UP001597451"/>
    </source>
</evidence>
<reference evidence="3" key="1">
    <citation type="journal article" date="2019" name="Int. J. Syst. Evol. Microbiol.">
        <title>The Global Catalogue of Microorganisms (GCM) 10K type strain sequencing project: providing services to taxonomists for standard genome sequencing and annotation.</title>
        <authorList>
            <consortium name="The Broad Institute Genomics Platform"/>
            <consortium name="The Broad Institute Genome Sequencing Center for Infectious Disease"/>
            <person name="Wu L."/>
            <person name="Ma J."/>
        </authorList>
    </citation>
    <scope>NUCLEOTIDE SEQUENCE [LARGE SCALE GENOMIC DNA]</scope>
    <source>
        <strain evidence="3">TISTR 1858</strain>
    </source>
</reference>
<feature type="transmembrane region" description="Helical" evidence="1">
    <location>
        <begin position="7"/>
        <end position="24"/>
    </location>
</feature>
<accession>A0ABW5Q0C0</accession>
<sequence length="56" mass="6475">MKKNIPFYIAAIVVLGLALSIIDFYDEGAYEWLDNFTQSTFILLFVVTVNRLMARE</sequence>
<keyword evidence="1" id="KW-0812">Transmembrane</keyword>
<feature type="transmembrane region" description="Helical" evidence="1">
    <location>
        <begin position="36"/>
        <end position="54"/>
    </location>
</feature>
<protein>
    <submittedName>
        <fullName evidence="2">Uncharacterized protein</fullName>
    </submittedName>
</protein>
<proteinExistence type="predicted"/>
<evidence type="ECO:0000313" key="2">
    <source>
        <dbReference type="EMBL" id="MFD2629103.1"/>
    </source>
</evidence>
<dbReference type="RefSeq" id="WP_379561854.1">
    <property type="nucleotide sequence ID" value="NZ_CP085256.1"/>
</dbReference>
<name>A0ABW5Q0C0_9BACI</name>
<dbReference type="EMBL" id="JBHUMX010000035">
    <property type="protein sequence ID" value="MFD2629103.1"/>
    <property type="molecule type" value="Genomic_DNA"/>
</dbReference>
<gene>
    <name evidence="2" type="ORF">ACFSUN_09975</name>
</gene>
<keyword evidence="3" id="KW-1185">Reference proteome</keyword>
<evidence type="ECO:0000256" key="1">
    <source>
        <dbReference type="SAM" id="Phobius"/>
    </source>
</evidence>
<keyword evidence="1" id="KW-0472">Membrane</keyword>
<comment type="caution">
    <text evidence="2">The sequence shown here is derived from an EMBL/GenBank/DDBJ whole genome shotgun (WGS) entry which is preliminary data.</text>
</comment>